<dbReference type="InterPro" id="IPR023996">
    <property type="entry name" value="TonB-dep_OMP_SusC/RagA"/>
</dbReference>
<evidence type="ECO:0000256" key="3">
    <source>
        <dbReference type="ARBA" id="ARBA00022452"/>
    </source>
</evidence>
<keyword evidence="2 7" id="KW-0813">Transport</keyword>
<comment type="similarity">
    <text evidence="7">Belongs to the TonB-dependent receptor family.</text>
</comment>
<keyword evidence="4 7" id="KW-0812">Transmembrane</keyword>
<evidence type="ECO:0000256" key="2">
    <source>
        <dbReference type="ARBA" id="ARBA00022448"/>
    </source>
</evidence>
<dbReference type="Gene3D" id="2.170.130.10">
    <property type="entry name" value="TonB-dependent receptor, plug domain"/>
    <property type="match status" value="1"/>
</dbReference>
<evidence type="ECO:0000256" key="8">
    <source>
        <dbReference type="SAM" id="SignalP"/>
    </source>
</evidence>
<evidence type="ECO:0000256" key="4">
    <source>
        <dbReference type="ARBA" id="ARBA00022692"/>
    </source>
</evidence>
<feature type="domain" description="Expansin-like CBD" evidence="9">
    <location>
        <begin position="806"/>
        <end position="866"/>
    </location>
</feature>
<sequence length="1211" mass="134298">MTRTTVYVLRLCMLLLFVETVATQSVTAQAQQEKKITLKQALEAVEKKFGTKFAYEHSLLDKKFTTTQALEGATAAEVLKNILYPNNLIFLYVSNNAYSIVSRSASFFNNNNNQPAEAVKEAVTSAGQQSPEKFTLRGMVTDLNGAALPFVDIWVKGTNNGGQTNDKGDFLIANVAVSDSLVFTYVGFTPQRVAVKAIDKMVVQMLPDSKSSLSEVIVVSTGLQQLPKERATGSFATVSSKELEKIPVPNVIQRLEGLVPGVKINVLSGDRSFIYGGGNTKSLQSVTRTVGTNDYTTTIRGTGTLGGENYPLTVVDGAITDLDISAFNPNDIENITFLKDAAAASIWGVRGANGVIVITTKKGRANQVPAISFQAGFNIAERPDLNYLRVMNAAQMIDYETELVNRNLLTSAALSNNVFSYNLYPHQGGALALMLKAGTITQAAYNKSIDSLKSIDNRSQIGQYLLQASRNQQYNLSVSGGNAYSNYYYSASYSREEPNIKRTIGERLTLTLNNSWKLFKVATLTTSFKGSFFKYANNGIDINTLYGLSSPYVLMPYEQLVDNNGNSIARNRYNPDFINSLMPGRPSWKYDYLQEQRLRDNVQKDNNYVVNVELKVPVYRGLSGSVMYTNERSFGELREYQDPQSFRMRELLNQFTPINSATNSLNFTSSYGALGIVNTTTNNYAVRGQLAYDRTINQRHQINAIAGTELRQSQIGQGAFTLWGYDMATGNAPQMNINSSYEGLTGPANYNPGGSPNQSDKRRRFLSYFSNVAYTLDGKYSLSGSLRYDDYNNFGLDRKYRATPMWSTGAKWDLYKEKFMQSTTGWLSTLSVRATYGVTGNIGSGTPYTNLSVSPSDWQTGLPYTSLTALANPQLKWEKTYVTNLGVDFGFLNNKLGGSVEYYVKNGRDILYDLPINAAYSGNLTVLNRNTASMYNKGVDMSLRAQVYNDSKWTVSVTGTFAYNTSKITDARMDSTLYSAFSYNYLPNGIRFLNGYPMDKLMVYRNAGLSATGMTRIYNKNGDTVAIHQAAYLADMKYAGRTVAPYFGSFNTSVRYKRLTLYALFTYQFGNVFMKPAIGTYFYSTYRQVYDVSGIIANRWKKPGDEAITNVPGIGTPSYSSYSVSRFQNSDANVLPADYIRFREVSLTYQLPEALLGNIAKGLSFTATVRNLGLLWRANKEGYDPDFLASPARTSSLPAARSYNFSLNVNF</sequence>
<name>A0A917IZJ1_9BACT</name>
<comment type="caution">
    <text evidence="10">The sequence shown here is derived from an EMBL/GenBank/DDBJ whole genome shotgun (WGS) entry which is preliminary data.</text>
</comment>
<keyword evidence="8" id="KW-0732">Signal</keyword>
<evidence type="ECO:0000256" key="5">
    <source>
        <dbReference type="ARBA" id="ARBA00023136"/>
    </source>
</evidence>
<dbReference type="Proteomes" id="UP000627292">
    <property type="component" value="Unassembled WGS sequence"/>
</dbReference>
<feature type="signal peptide" evidence="8">
    <location>
        <begin position="1"/>
        <end position="30"/>
    </location>
</feature>
<comment type="subcellular location">
    <subcellularLocation>
        <location evidence="1 7">Cell outer membrane</location>
        <topology evidence="1 7">Multi-pass membrane protein</topology>
    </subcellularLocation>
</comment>
<keyword evidence="11" id="KW-1185">Reference proteome</keyword>
<dbReference type="NCBIfam" id="TIGR04056">
    <property type="entry name" value="OMP_RagA_SusC"/>
    <property type="match status" value="1"/>
</dbReference>
<dbReference type="GO" id="GO:0009279">
    <property type="term" value="C:cell outer membrane"/>
    <property type="evidence" value="ECO:0007669"/>
    <property type="project" value="UniProtKB-SubCell"/>
</dbReference>
<keyword evidence="5 7" id="KW-0472">Membrane</keyword>
<feature type="chain" id="PRO_5037893227" evidence="8">
    <location>
        <begin position="31"/>
        <end position="1211"/>
    </location>
</feature>
<dbReference type="EMBL" id="BMIB01000003">
    <property type="protein sequence ID" value="GGH73621.1"/>
    <property type="molecule type" value="Genomic_DNA"/>
</dbReference>
<evidence type="ECO:0000313" key="10">
    <source>
        <dbReference type="EMBL" id="GGH73621.1"/>
    </source>
</evidence>
<evidence type="ECO:0000259" key="9">
    <source>
        <dbReference type="PROSITE" id="PS50843"/>
    </source>
</evidence>
<reference evidence="10" key="2">
    <citation type="submission" date="2020-09" db="EMBL/GenBank/DDBJ databases">
        <authorList>
            <person name="Sun Q."/>
            <person name="Zhou Y."/>
        </authorList>
    </citation>
    <scope>NUCLEOTIDE SEQUENCE</scope>
    <source>
        <strain evidence="10">CGMCC 1.15290</strain>
    </source>
</reference>
<dbReference type="PROSITE" id="PS50843">
    <property type="entry name" value="EXPANSIN_CBD"/>
    <property type="match status" value="1"/>
</dbReference>
<evidence type="ECO:0000313" key="11">
    <source>
        <dbReference type="Proteomes" id="UP000627292"/>
    </source>
</evidence>
<dbReference type="Pfam" id="PF07715">
    <property type="entry name" value="Plug"/>
    <property type="match status" value="1"/>
</dbReference>
<dbReference type="InterPro" id="IPR023997">
    <property type="entry name" value="TonB-dep_OMP_SusC/RagA_CS"/>
</dbReference>
<evidence type="ECO:0000256" key="7">
    <source>
        <dbReference type="PROSITE-ProRule" id="PRU01360"/>
    </source>
</evidence>
<dbReference type="InterPro" id="IPR012910">
    <property type="entry name" value="Plug_dom"/>
</dbReference>
<dbReference type="Gene3D" id="2.40.170.20">
    <property type="entry name" value="TonB-dependent receptor, beta-barrel domain"/>
    <property type="match status" value="1"/>
</dbReference>
<dbReference type="InterPro" id="IPR007117">
    <property type="entry name" value="Expansin_CBD"/>
</dbReference>
<dbReference type="InterPro" id="IPR036942">
    <property type="entry name" value="Beta-barrel_TonB_sf"/>
</dbReference>
<gene>
    <name evidence="10" type="ORF">GCM10011379_35340</name>
</gene>
<keyword evidence="3 7" id="KW-1134">Transmembrane beta strand</keyword>
<protein>
    <submittedName>
        <fullName evidence="10">SusC/RagA family TonB-linked outer membrane protein</fullName>
    </submittedName>
</protein>
<dbReference type="InterPro" id="IPR008969">
    <property type="entry name" value="CarboxyPept-like_regulatory"/>
</dbReference>
<dbReference type="RefSeq" id="WP_188954668.1">
    <property type="nucleotide sequence ID" value="NZ_BMIB01000003.1"/>
</dbReference>
<dbReference type="NCBIfam" id="TIGR04057">
    <property type="entry name" value="SusC_RagA_signa"/>
    <property type="match status" value="1"/>
</dbReference>
<dbReference type="SUPFAM" id="SSF56935">
    <property type="entry name" value="Porins"/>
    <property type="match status" value="1"/>
</dbReference>
<organism evidence="10 11">
    <name type="scientific">Filimonas zeae</name>
    <dbReference type="NCBI Taxonomy" id="1737353"/>
    <lineage>
        <taxon>Bacteria</taxon>
        <taxon>Pseudomonadati</taxon>
        <taxon>Bacteroidota</taxon>
        <taxon>Chitinophagia</taxon>
        <taxon>Chitinophagales</taxon>
        <taxon>Chitinophagaceae</taxon>
        <taxon>Filimonas</taxon>
    </lineage>
</organism>
<dbReference type="Pfam" id="PF13715">
    <property type="entry name" value="CarbopepD_reg_2"/>
    <property type="match status" value="1"/>
</dbReference>
<dbReference type="PROSITE" id="PS52016">
    <property type="entry name" value="TONB_DEPENDENT_REC_3"/>
    <property type="match status" value="1"/>
</dbReference>
<keyword evidence="6 7" id="KW-0998">Cell outer membrane</keyword>
<dbReference type="AlphaFoldDB" id="A0A917IZJ1"/>
<evidence type="ECO:0000256" key="6">
    <source>
        <dbReference type="ARBA" id="ARBA00023237"/>
    </source>
</evidence>
<dbReference type="InterPro" id="IPR039426">
    <property type="entry name" value="TonB-dep_rcpt-like"/>
</dbReference>
<evidence type="ECO:0000256" key="1">
    <source>
        <dbReference type="ARBA" id="ARBA00004571"/>
    </source>
</evidence>
<accession>A0A917IZJ1</accession>
<reference evidence="10" key="1">
    <citation type="journal article" date="2014" name="Int. J. Syst. Evol. Microbiol.">
        <title>Complete genome sequence of Corynebacterium casei LMG S-19264T (=DSM 44701T), isolated from a smear-ripened cheese.</title>
        <authorList>
            <consortium name="US DOE Joint Genome Institute (JGI-PGF)"/>
            <person name="Walter F."/>
            <person name="Albersmeier A."/>
            <person name="Kalinowski J."/>
            <person name="Ruckert C."/>
        </authorList>
    </citation>
    <scope>NUCLEOTIDE SEQUENCE</scope>
    <source>
        <strain evidence="10">CGMCC 1.15290</strain>
    </source>
</reference>
<dbReference type="InterPro" id="IPR037066">
    <property type="entry name" value="Plug_dom_sf"/>
</dbReference>
<proteinExistence type="inferred from homology"/>
<dbReference type="SUPFAM" id="SSF49464">
    <property type="entry name" value="Carboxypeptidase regulatory domain-like"/>
    <property type="match status" value="1"/>
</dbReference>